<dbReference type="Pfam" id="PF00155">
    <property type="entry name" value="Aminotran_1_2"/>
    <property type="match status" value="1"/>
</dbReference>
<dbReference type="STRING" id="1287680.R1GDE6"/>
<dbReference type="AlphaFoldDB" id="R1GDE6"/>
<dbReference type="Proteomes" id="UP000013521">
    <property type="component" value="Unassembled WGS sequence"/>
</dbReference>
<sequence>MATKPLINLLRGWPNTSLLPTAVIKQAADSVLTRPDVAVPGLLYGPDPGDPGARKSIAAWLTDFYHPSEPVTDDRITVTGGASQNLGCVLQFFTDPIFTRNIWISSPAYFLAFPIFEDAGFHRKLRSVPENGGGVDVDFLRQEITKSEEKAKRDGNTEPQHIYGTLQPAYAARYRVMMAAIEKHLVPLGVRLPQSDGGVAGGYFLWLSLPSPLKGAEVARVAKERENLIVAEGGMFEVPGDSAKINFPCDIRLCFSWEAVDRLGEGIERLARVIQQLQRGGVADDKDKQSGMLPEAGEDQSGKLGQGGGGNYW</sequence>
<dbReference type="InterPro" id="IPR015421">
    <property type="entry name" value="PyrdxlP-dep_Trfase_major"/>
</dbReference>
<dbReference type="PANTHER" id="PTHR42858:SF1">
    <property type="entry name" value="LD15494P"/>
    <property type="match status" value="1"/>
</dbReference>
<dbReference type="GO" id="GO:0047536">
    <property type="term" value="F:2-aminoadipate transaminase activity"/>
    <property type="evidence" value="ECO:0007669"/>
    <property type="project" value="TreeGrafter"/>
</dbReference>
<dbReference type="InterPro" id="IPR015422">
    <property type="entry name" value="PyrdxlP-dep_Trfase_small"/>
</dbReference>
<feature type="domain" description="Aminotransferase class I/classII large" evidence="2">
    <location>
        <begin position="20"/>
        <end position="152"/>
    </location>
</feature>
<gene>
    <name evidence="3" type="ORF">UCRNP2_3630</name>
</gene>
<dbReference type="eggNOG" id="KOG0634">
    <property type="taxonomic scope" value="Eukaryota"/>
</dbReference>
<organism evidence="3 4">
    <name type="scientific">Botryosphaeria parva (strain UCR-NP2)</name>
    <name type="common">Grapevine canker fungus</name>
    <name type="synonym">Neofusicoccum parvum</name>
    <dbReference type="NCBI Taxonomy" id="1287680"/>
    <lineage>
        <taxon>Eukaryota</taxon>
        <taxon>Fungi</taxon>
        <taxon>Dikarya</taxon>
        <taxon>Ascomycota</taxon>
        <taxon>Pezizomycotina</taxon>
        <taxon>Dothideomycetes</taxon>
        <taxon>Dothideomycetes incertae sedis</taxon>
        <taxon>Botryosphaeriales</taxon>
        <taxon>Botryosphaeriaceae</taxon>
        <taxon>Neofusicoccum</taxon>
    </lineage>
</organism>
<feature type="region of interest" description="Disordered" evidence="1">
    <location>
        <begin position="282"/>
        <end position="313"/>
    </location>
</feature>
<dbReference type="Gene3D" id="3.90.1150.10">
    <property type="entry name" value="Aspartate Aminotransferase, domain 1"/>
    <property type="match status" value="1"/>
</dbReference>
<dbReference type="InterPro" id="IPR015424">
    <property type="entry name" value="PyrdxlP-dep_Trfase"/>
</dbReference>
<reference evidence="4" key="1">
    <citation type="journal article" date="2013" name="Genome Announc.">
        <title>Draft genome sequence of Neofusicoccum parvum isolate UCR-NP2, a fungal vascular pathogen associated with grapevine cankers.</title>
        <authorList>
            <person name="Blanco-Ulate B."/>
            <person name="Rolshausen P."/>
            <person name="Cantu D."/>
        </authorList>
    </citation>
    <scope>NUCLEOTIDE SEQUENCE [LARGE SCALE GENOMIC DNA]</scope>
    <source>
        <strain evidence="4">UCR-NP2</strain>
    </source>
</reference>
<dbReference type="HOGENOM" id="CLU_973863_0_0_1"/>
<protein>
    <submittedName>
        <fullName evidence="3">Putative aminotransferase protein</fullName>
    </submittedName>
</protein>
<dbReference type="KEGG" id="npa:UCRNP2_3630"/>
<feature type="compositionally biased region" description="Gly residues" evidence="1">
    <location>
        <begin position="304"/>
        <end position="313"/>
    </location>
</feature>
<dbReference type="Gene3D" id="3.40.640.10">
    <property type="entry name" value="Type I PLP-dependent aspartate aminotransferase-like (Major domain)"/>
    <property type="match status" value="1"/>
</dbReference>
<keyword evidence="3" id="KW-0808">Transferase</keyword>
<dbReference type="EMBL" id="KB916070">
    <property type="protein sequence ID" value="EOD49590.1"/>
    <property type="molecule type" value="Genomic_DNA"/>
</dbReference>
<dbReference type="InterPro" id="IPR004839">
    <property type="entry name" value="Aminotransferase_I/II_large"/>
</dbReference>
<evidence type="ECO:0000256" key="1">
    <source>
        <dbReference type="SAM" id="MobiDB-lite"/>
    </source>
</evidence>
<dbReference type="OMA" id="IDSVIHY"/>
<dbReference type="OrthoDB" id="7042322at2759"/>
<dbReference type="GO" id="GO:0030170">
    <property type="term" value="F:pyridoxal phosphate binding"/>
    <property type="evidence" value="ECO:0007669"/>
    <property type="project" value="InterPro"/>
</dbReference>
<keyword evidence="3" id="KW-0032">Aminotransferase</keyword>
<name>R1GDE6_BOTPV</name>
<dbReference type="PANTHER" id="PTHR42858">
    <property type="entry name" value="AMINOTRANSFERASE"/>
    <property type="match status" value="1"/>
</dbReference>
<accession>R1GDE6</accession>
<evidence type="ECO:0000259" key="2">
    <source>
        <dbReference type="Pfam" id="PF00155"/>
    </source>
</evidence>
<evidence type="ECO:0000313" key="4">
    <source>
        <dbReference type="Proteomes" id="UP000013521"/>
    </source>
</evidence>
<proteinExistence type="predicted"/>
<evidence type="ECO:0000313" key="3">
    <source>
        <dbReference type="EMBL" id="EOD49590.1"/>
    </source>
</evidence>
<dbReference type="SUPFAM" id="SSF53383">
    <property type="entry name" value="PLP-dependent transferases"/>
    <property type="match status" value="2"/>
</dbReference>